<dbReference type="InterPro" id="IPR014790">
    <property type="entry name" value="MutL_C"/>
</dbReference>
<evidence type="ECO:0000256" key="1">
    <source>
        <dbReference type="ARBA" id="ARBA00006082"/>
    </source>
</evidence>
<protein>
    <recommendedName>
        <fullName evidence="3">DNA mismatch repair protein PMS1</fullName>
    </recommendedName>
</protein>
<dbReference type="GO" id="GO:0016887">
    <property type="term" value="F:ATP hydrolysis activity"/>
    <property type="evidence" value="ECO:0007669"/>
    <property type="project" value="InterPro"/>
</dbReference>
<feature type="region of interest" description="Disordered" evidence="4">
    <location>
        <begin position="659"/>
        <end position="678"/>
    </location>
</feature>
<dbReference type="PANTHER" id="PTHR10073:SF52">
    <property type="entry name" value="MISMATCH REPAIR ENDONUCLEASE PMS2"/>
    <property type="match status" value="1"/>
</dbReference>
<dbReference type="Pfam" id="PF13589">
    <property type="entry name" value="HATPase_c_3"/>
    <property type="match status" value="1"/>
</dbReference>
<dbReference type="Pfam" id="PF08676">
    <property type="entry name" value="MutL_C"/>
    <property type="match status" value="1"/>
</dbReference>
<evidence type="ECO:0000259" key="6">
    <source>
        <dbReference type="SMART" id="SM01340"/>
    </source>
</evidence>
<dbReference type="AlphaFoldDB" id="A0AAD9T615"/>
<comment type="similarity">
    <text evidence="1">Belongs to the DNA mismatch repair MutL/HexB family.</text>
</comment>
<dbReference type="GO" id="GO:0032389">
    <property type="term" value="C:MutLalpha complex"/>
    <property type="evidence" value="ECO:0007669"/>
    <property type="project" value="TreeGrafter"/>
</dbReference>
<dbReference type="EMBL" id="JAUBYV010000001">
    <property type="protein sequence ID" value="KAK2630608.1"/>
    <property type="molecule type" value="Genomic_DNA"/>
</dbReference>
<dbReference type="GO" id="GO:0000710">
    <property type="term" value="P:meiotic mismatch repair"/>
    <property type="evidence" value="ECO:0007669"/>
    <property type="project" value="UniProtKB-ARBA"/>
</dbReference>
<keyword evidence="2" id="KW-0227">DNA damage</keyword>
<evidence type="ECO:0000256" key="3">
    <source>
        <dbReference type="ARBA" id="ARBA00070941"/>
    </source>
</evidence>
<feature type="region of interest" description="Disordered" evidence="4">
    <location>
        <begin position="1073"/>
        <end position="1133"/>
    </location>
</feature>
<evidence type="ECO:0000256" key="4">
    <source>
        <dbReference type="SAM" id="MobiDB-lite"/>
    </source>
</evidence>
<dbReference type="InterPro" id="IPR042120">
    <property type="entry name" value="MutL_C_dimsub"/>
</dbReference>
<dbReference type="Gene3D" id="3.30.565.10">
    <property type="entry name" value="Histidine kinase-like ATPase, C-terminal domain"/>
    <property type="match status" value="1"/>
</dbReference>
<dbReference type="SUPFAM" id="SSF55874">
    <property type="entry name" value="ATPase domain of HSP90 chaperone/DNA topoisomerase II/histidine kinase"/>
    <property type="match status" value="1"/>
</dbReference>
<feature type="domain" description="DNA mismatch repair protein S5" evidence="6">
    <location>
        <begin position="217"/>
        <end position="356"/>
    </location>
</feature>
<dbReference type="Gene3D" id="3.30.230.10">
    <property type="match status" value="1"/>
</dbReference>
<dbReference type="GO" id="GO:0030983">
    <property type="term" value="F:mismatched DNA binding"/>
    <property type="evidence" value="ECO:0007669"/>
    <property type="project" value="InterPro"/>
</dbReference>
<feature type="compositionally biased region" description="Basic and acidic residues" evidence="4">
    <location>
        <begin position="1116"/>
        <end position="1133"/>
    </location>
</feature>
<evidence type="ECO:0000256" key="2">
    <source>
        <dbReference type="ARBA" id="ARBA00022763"/>
    </source>
</evidence>
<dbReference type="FunFam" id="3.30.565.10:FF:000014">
    <property type="entry name" value="Mismatch repair endonuclease pms1, putative"/>
    <property type="match status" value="1"/>
</dbReference>
<sequence length="1133" mass="123559">MATIKAIEGKTVHQIQSGQVIVDLCSVVKELVENSLDAGATSIDVRFKNQGLDSIEVQDNGAGISPHNYDTLALKHHTSKLSTYSDLTTLQTFGFRGEALSSLCALSQFSVVTCMAADAPKGTKLEFEVSGRLKDTGVVAAQKGTLVAVENLFHNLPVRRRELERNIKREWTRVVGVLGQYACIQTGIRFSVSQQAGKGKKTTLFSTKGNQSTRENIINVFGAKTLAALITLDLNLELEATSTPGQRWSTQEEGSNKKIRITGHISRPASGEGRQTPDRQMFFVNARPCGLPQMAKTFNEVYKSYNGTQSPFIFANIELDTHLYDVNVSPDKRTILLHDQSRMLENLKEALTALFESQDYTVPISQLPPQKQPTYRQLSISRERSTGTPNSPQTAAGSTETNSDDARYSRRGESVEDETSSNNSIPQLRPGAVSRESMSRDSGAVSLISKWMGRTSENRAETENEEKASREAAPDVAAGLSEEKRRLTEKPRKEGEKAQNVPDCSREPASLTATTQSASVPLSTNKTLPPIPIFRHDSEQPSITSSARSVSRSVEPEPSIPTLHPSPRPSSSIADRFSSTARMIRGPAEVATITIGNHTITSTIGSSAKRTRTDHSQGTARSTRPAEARKGILPSFGKNLSQMFAAPGTAKQQIPAEEIVDESESETGDIAPPSPELLTSSVDAAEGLQDDDDGLFVPQEPPSSAAVKEEEQELDPSIISPDVDEEAAHYFDESQDEVPEEAKVQHMIENVEKSAVMPLQENVQRAKNLLKGGSRKKDSTLNLVRTLKTDAYKIAQEYEALDRALSDYQVAATEKADDDTLDSAEAEEKLSLTISKADFAKMKIVGQFNLGFILATRASGSSSEDGVMTADDMFIIDQHAADEKYNFERLQATTIVQSQRLVYPKILDLTALEEEIVMQNLSALETNGFVVTVDESGESPVGNRCQLVSLPLSRETAFSLTDLEELLALLADYSPAAGNVPRPSKVRKMFAMRACRSSIMIGKTLTPKQMGKVVGHLGELDKPWSCPHGRPTMRHLCRLGEWDEAGWKEGDDIERVEGKAGSTDWAAWLRGERGAADLDENVEKEEDGSAEGDGLGEEGGGNGEEGENDEVLGHGISEDRQSTEEQDLSDGRE</sequence>
<dbReference type="InterPro" id="IPR014762">
    <property type="entry name" value="DNA_mismatch_repair_CS"/>
</dbReference>
<dbReference type="SMART" id="SM00853">
    <property type="entry name" value="MutL_C"/>
    <property type="match status" value="1"/>
</dbReference>
<dbReference type="CDD" id="cd03484">
    <property type="entry name" value="MutL_Trans_hPMS_2_like"/>
    <property type="match status" value="1"/>
</dbReference>
<dbReference type="SMART" id="SM01340">
    <property type="entry name" value="DNA_mis_repair"/>
    <property type="match status" value="1"/>
</dbReference>
<feature type="region of interest" description="Disordered" evidence="4">
    <location>
        <begin position="364"/>
        <end position="573"/>
    </location>
</feature>
<dbReference type="InterPro" id="IPR036890">
    <property type="entry name" value="HATPase_C_sf"/>
</dbReference>
<evidence type="ECO:0000313" key="8">
    <source>
        <dbReference type="Proteomes" id="UP001285354"/>
    </source>
</evidence>
<feature type="compositionally biased region" description="Polar residues" evidence="4">
    <location>
        <begin position="364"/>
        <end position="401"/>
    </location>
</feature>
<dbReference type="InterPro" id="IPR002099">
    <property type="entry name" value="MutL/Mlh/PMS"/>
</dbReference>
<evidence type="ECO:0000313" key="7">
    <source>
        <dbReference type="EMBL" id="KAK2630608.1"/>
    </source>
</evidence>
<dbReference type="InterPro" id="IPR020568">
    <property type="entry name" value="Ribosomal_Su5_D2-typ_SF"/>
</dbReference>
<dbReference type="Gene3D" id="3.30.1370.100">
    <property type="entry name" value="MutL, C-terminal domain, regulatory subdomain"/>
    <property type="match status" value="1"/>
</dbReference>
<dbReference type="Pfam" id="PF01119">
    <property type="entry name" value="DNA_mis_repair"/>
    <property type="match status" value="1"/>
</dbReference>
<dbReference type="FunFam" id="3.30.1370.100:FF:000001">
    <property type="entry name" value="Mismatch repair endonuclease pms1, putative"/>
    <property type="match status" value="1"/>
</dbReference>
<dbReference type="InterPro" id="IPR037198">
    <property type="entry name" value="MutL_C_sf"/>
</dbReference>
<dbReference type="InterPro" id="IPR014721">
    <property type="entry name" value="Ribsml_uS5_D2-typ_fold_subgr"/>
</dbReference>
<feature type="compositionally biased region" description="Basic and acidic residues" evidence="4">
    <location>
        <begin position="404"/>
        <end position="414"/>
    </location>
</feature>
<dbReference type="GO" id="GO:0140664">
    <property type="term" value="F:ATP-dependent DNA damage sensor activity"/>
    <property type="evidence" value="ECO:0007669"/>
    <property type="project" value="InterPro"/>
</dbReference>
<dbReference type="Proteomes" id="UP001285354">
    <property type="component" value="Unassembled WGS sequence"/>
</dbReference>
<comment type="caution">
    <text evidence="7">The sequence shown here is derived from an EMBL/GenBank/DDBJ whole genome shotgun (WGS) entry which is preliminary data.</text>
</comment>
<dbReference type="NCBIfam" id="TIGR00585">
    <property type="entry name" value="mutl"/>
    <property type="match status" value="1"/>
</dbReference>
<feature type="domain" description="MutL C-terminal dimerisation" evidence="5">
    <location>
        <begin position="844"/>
        <end position="1005"/>
    </location>
</feature>
<dbReference type="InterPro" id="IPR038973">
    <property type="entry name" value="MutL/Mlh/Pms-like"/>
</dbReference>
<dbReference type="PANTHER" id="PTHR10073">
    <property type="entry name" value="DNA MISMATCH REPAIR PROTEIN MLH, PMS, MUTL"/>
    <property type="match status" value="1"/>
</dbReference>
<feature type="compositionally biased region" description="Acidic residues" evidence="4">
    <location>
        <begin position="1077"/>
        <end position="1096"/>
    </location>
</feature>
<keyword evidence="8" id="KW-1185">Reference proteome</keyword>
<feature type="compositionally biased region" description="Basic and acidic residues" evidence="4">
    <location>
        <begin position="456"/>
        <end position="473"/>
    </location>
</feature>
<dbReference type="Gene3D" id="3.30.1540.20">
    <property type="entry name" value="MutL, C-terminal domain, dimerisation subdomain"/>
    <property type="match status" value="1"/>
</dbReference>
<dbReference type="CDD" id="cd16926">
    <property type="entry name" value="HATPase_MutL-MLH-PMS-like"/>
    <property type="match status" value="1"/>
</dbReference>
<accession>A0AAD9T615</accession>
<feature type="compositionally biased region" description="Polar residues" evidence="4">
    <location>
        <begin position="511"/>
        <end position="527"/>
    </location>
</feature>
<feature type="compositionally biased region" description="Basic and acidic residues" evidence="4">
    <location>
        <begin position="481"/>
        <end position="497"/>
    </location>
</feature>
<evidence type="ECO:0000259" key="5">
    <source>
        <dbReference type="SMART" id="SM00853"/>
    </source>
</evidence>
<dbReference type="InterPro" id="IPR013507">
    <property type="entry name" value="DNA_mismatch_S5_2-like"/>
</dbReference>
<organism evidence="7 8">
    <name type="scientific">Diplocarpon rosae</name>
    <dbReference type="NCBI Taxonomy" id="946125"/>
    <lineage>
        <taxon>Eukaryota</taxon>
        <taxon>Fungi</taxon>
        <taxon>Dikarya</taxon>
        <taxon>Ascomycota</taxon>
        <taxon>Pezizomycotina</taxon>
        <taxon>Leotiomycetes</taxon>
        <taxon>Helotiales</taxon>
        <taxon>Drepanopezizaceae</taxon>
        <taxon>Diplocarpon</taxon>
    </lineage>
</organism>
<dbReference type="SUPFAM" id="SSF54211">
    <property type="entry name" value="Ribosomal protein S5 domain 2-like"/>
    <property type="match status" value="1"/>
</dbReference>
<dbReference type="InterPro" id="IPR042121">
    <property type="entry name" value="MutL_C_regsub"/>
</dbReference>
<dbReference type="PROSITE" id="PS00058">
    <property type="entry name" value="DNA_MISMATCH_REPAIR_1"/>
    <property type="match status" value="1"/>
</dbReference>
<dbReference type="SUPFAM" id="SSF118116">
    <property type="entry name" value="DNA mismatch repair protein MutL"/>
    <property type="match status" value="1"/>
</dbReference>
<name>A0AAD9T615_9HELO</name>
<reference evidence="7" key="1">
    <citation type="submission" date="2023-06" db="EMBL/GenBank/DDBJ databases">
        <title>Draft genome of Marssonina rosae.</title>
        <authorList>
            <person name="Cheng Q."/>
        </authorList>
    </citation>
    <scope>NUCLEOTIDE SEQUENCE</scope>
    <source>
        <strain evidence="7">R4</strain>
    </source>
</reference>
<proteinExistence type="inferred from homology"/>
<feature type="region of interest" description="Disordered" evidence="4">
    <location>
        <begin position="603"/>
        <end position="627"/>
    </location>
</feature>
<dbReference type="GO" id="GO:0005524">
    <property type="term" value="F:ATP binding"/>
    <property type="evidence" value="ECO:0007669"/>
    <property type="project" value="InterPro"/>
</dbReference>
<dbReference type="FunFam" id="3.30.230.10:FF:000120">
    <property type="entry name" value="Mismatch repair endonuclease PMS2"/>
    <property type="match status" value="1"/>
</dbReference>
<gene>
    <name evidence="7" type="ORF">QTJ16_001428</name>
</gene>